<dbReference type="GO" id="GO:0004326">
    <property type="term" value="F:tetrahydrofolylpolyglutamate synthase activity"/>
    <property type="evidence" value="ECO:0007669"/>
    <property type="project" value="UniProtKB-EC"/>
</dbReference>
<dbReference type="UniPathway" id="UPA00850"/>
<keyword evidence="8" id="KW-0067">ATP-binding</keyword>
<dbReference type="InterPro" id="IPR001645">
    <property type="entry name" value="Folylpolyglutamate_synth"/>
</dbReference>
<evidence type="ECO:0000256" key="5">
    <source>
        <dbReference type="ARBA" id="ARBA00022598"/>
    </source>
</evidence>
<dbReference type="GO" id="GO:0006730">
    <property type="term" value="P:one-carbon metabolic process"/>
    <property type="evidence" value="ECO:0007669"/>
    <property type="project" value="UniProtKB-KW"/>
</dbReference>
<dbReference type="Gene3D" id="3.90.190.20">
    <property type="entry name" value="Mur ligase, C-terminal domain"/>
    <property type="match status" value="1"/>
</dbReference>
<sequence length="566" mass="63051">MTQLVLPPAAPVLAAADPSASTSPLLGSEVLRNVSGDKEKPLVEDEKSLSDQVQEAMTKLLGVSSQFKDLNGQDHNVSTREETIAMMQHYLKRLELTDAVNSKLSVIHIAGTKGKGSTCAMVERILREAGYKTGLFTSPHLITPCERFRINGKPIAESVFLRHFYAIWNGLESTADQSDEYPPMAWFFRFLTLLALHLFVDEQVDVVILEVGIGGRLDATNVIPKPVACGITTLDLDHTRVLGDTLDQIAYAKGGIIKKDVPAFTCAQDPLAMEMLEKCAAESHTRLFPVPSIDAFGPDGKTSVLGMRGDYQRVNAGLAVALASTWLKQRRGEPLSESFDYSQLLEPAVRDGLKNAFWPARSHLMEDLDHYTRFYIDGAHTLKSLEVCAEWFSQMTAKKQSSPANKRVLIFTIHHERNVASIIASLLQIPFDRVYFCKTSASRPSQAKVHTFSESLECANLGHLLSNYTDEEIRALDTVEGKLQYQMTLSRIWHALKTHLIKEDQTHRTIAVRDSVVDCINELRAGTEESKANHSFDATEEEQWSILTTGSLYLAGETLDFLQWRE</sequence>
<dbReference type="STRING" id="431595.K3WXR8"/>
<proteinExistence type="inferred from homology"/>
<dbReference type="InterPro" id="IPR018109">
    <property type="entry name" value="Folylpolyglutamate_synth_CS"/>
</dbReference>
<dbReference type="PROSITE" id="PS01011">
    <property type="entry name" value="FOLYLPOLYGLU_SYNT_1"/>
    <property type="match status" value="1"/>
</dbReference>
<keyword evidence="4" id="KW-0554">One-carbon metabolism</keyword>
<evidence type="ECO:0000256" key="8">
    <source>
        <dbReference type="ARBA" id="ARBA00022840"/>
    </source>
</evidence>
<dbReference type="SUPFAM" id="SSF53244">
    <property type="entry name" value="MurD-like peptide ligases, peptide-binding domain"/>
    <property type="match status" value="1"/>
</dbReference>
<dbReference type="EMBL" id="GL376615">
    <property type="status" value="NOT_ANNOTATED_CDS"/>
    <property type="molecule type" value="Genomic_DNA"/>
</dbReference>
<comment type="catalytic activity">
    <reaction evidence="12">
        <text>(6S)-5,6,7,8-tetrahydrofolyl-(gamma-L-Glu)(n) + L-glutamate + ATP = (6S)-5,6,7,8-tetrahydrofolyl-(gamma-L-Glu)(n+1) + ADP + phosphate + H(+)</text>
        <dbReference type="Rhea" id="RHEA:10580"/>
        <dbReference type="Rhea" id="RHEA-COMP:14738"/>
        <dbReference type="Rhea" id="RHEA-COMP:14740"/>
        <dbReference type="ChEBI" id="CHEBI:15378"/>
        <dbReference type="ChEBI" id="CHEBI:29985"/>
        <dbReference type="ChEBI" id="CHEBI:30616"/>
        <dbReference type="ChEBI" id="CHEBI:43474"/>
        <dbReference type="ChEBI" id="CHEBI:141005"/>
        <dbReference type="ChEBI" id="CHEBI:456216"/>
        <dbReference type="EC" id="6.3.2.17"/>
    </reaction>
</comment>
<comment type="similarity">
    <text evidence="2">Belongs to the folylpolyglutamate synthase family.</text>
</comment>
<evidence type="ECO:0000313" key="13">
    <source>
        <dbReference type="EnsemblProtists" id="PYU1_T009766"/>
    </source>
</evidence>
<accession>K3WXR8</accession>
<dbReference type="EC" id="6.3.2.17" evidence="3"/>
<reference evidence="14" key="2">
    <citation type="submission" date="2010-04" db="EMBL/GenBank/DDBJ databases">
        <authorList>
            <person name="Buell R."/>
            <person name="Hamilton J."/>
            <person name="Hostetler J."/>
        </authorList>
    </citation>
    <scope>NUCLEOTIDE SEQUENCE [LARGE SCALE GENOMIC DNA]</scope>
    <source>
        <strain evidence="14">DAOM:BR144</strain>
    </source>
</reference>
<name>K3WXR8_GLOUD</name>
<reference evidence="14" key="1">
    <citation type="journal article" date="2010" name="Genome Biol.">
        <title>Genome sequence of the necrotrophic plant pathogen Pythium ultimum reveals original pathogenicity mechanisms and effector repertoire.</title>
        <authorList>
            <person name="Levesque C.A."/>
            <person name="Brouwer H."/>
            <person name="Cano L."/>
            <person name="Hamilton J.P."/>
            <person name="Holt C."/>
            <person name="Huitema E."/>
            <person name="Raffaele S."/>
            <person name="Robideau G.P."/>
            <person name="Thines M."/>
            <person name="Win J."/>
            <person name="Zerillo M.M."/>
            <person name="Beakes G.W."/>
            <person name="Boore J.L."/>
            <person name="Busam D."/>
            <person name="Dumas B."/>
            <person name="Ferriera S."/>
            <person name="Fuerstenberg S.I."/>
            <person name="Gachon C.M."/>
            <person name="Gaulin E."/>
            <person name="Govers F."/>
            <person name="Grenville-Briggs L."/>
            <person name="Horner N."/>
            <person name="Hostetler J."/>
            <person name="Jiang R.H."/>
            <person name="Johnson J."/>
            <person name="Krajaejun T."/>
            <person name="Lin H."/>
            <person name="Meijer H.J."/>
            <person name="Moore B."/>
            <person name="Morris P."/>
            <person name="Phuntmart V."/>
            <person name="Puiu D."/>
            <person name="Shetty J."/>
            <person name="Stajich J.E."/>
            <person name="Tripathy S."/>
            <person name="Wawra S."/>
            <person name="van West P."/>
            <person name="Whitty B.R."/>
            <person name="Coutinho P.M."/>
            <person name="Henrissat B."/>
            <person name="Martin F."/>
            <person name="Thomas P.D."/>
            <person name="Tyler B.M."/>
            <person name="De Vries R.P."/>
            <person name="Kamoun S."/>
            <person name="Yandell M."/>
            <person name="Tisserat N."/>
            <person name="Buell C.R."/>
        </authorList>
    </citation>
    <scope>NUCLEOTIDE SEQUENCE</scope>
    <source>
        <strain evidence="14">DAOM:BR144</strain>
    </source>
</reference>
<keyword evidence="9" id="KW-0460">Magnesium</keyword>
<dbReference type="PANTHER" id="PTHR11136:SF5">
    <property type="entry name" value="FOLYLPOLYGLUTAMATE SYNTHASE, MITOCHONDRIAL"/>
    <property type="match status" value="1"/>
</dbReference>
<evidence type="ECO:0000256" key="7">
    <source>
        <dbReference type="ARBA" id="ARBA00022741"/>
    </source>
</evidence>
<dbReference type="FunFam" id="3.40.1190.10:FF:000008">
    <property type="entry name" value="Folylpolyglutamate synthase"/>
    <property type="match status" value="1"/>
</dbReference>
<evidence type="ECO:0000256" key="11">
    <source>
        <dbReference type="ARBA" id="ARBA00030876"/>
    </source>
</evidence>
<organism evidence="13 14">
    <name type="scientific">Globisporangium ultimum (strain ATCC 200006 / CBS 805.95 / DAOM BR144)</name>
    <name type="common">Pythium ultimum</name>
    <dbReference type="NCBI Taxonomy" id="431595"/>
    <lineage>
        <taxon>Eukaryota</taxon>
        <taxon>Sar</taxon>
        <taxon>Stramenopiles</taxon>
        <taxon>Oomycota</taxon>
        <taxon>Peronosporomycetes</taxon>
        <taxon>Pythiales</taxon>
        <taxon>Pythiaceae</taxon>
        <taxon>Globisporangium</taxon>
    </lineage>
</organism>
<dbReference type="InterPro" id="IPR036615">
    <property type="entry name" value="Mur_ligase_C_dom_sf"/>
</dbReference>
<dbReference type="EnsemblProtists" id="PYU1_T009766">
    <property type="protein sequence ID" value="PYU1_T009766"/>
    <property type="gene ID" value="PYU1_G009748"/>
</dbReference>
<dbReference type="InParanoid" id="K3WXR8"/>
<dbReference type="SUPFAM" id="SSF53623">
    <property type="entry name" value="MurD-like peptide ligases, catalytic domain"/>
    <property type="match status" value="1"/>
</dbReference>
<evidence type="ECO:0000256" key="6">
    <source>
        <dbReference type="ARBA" id="ARBA00022723"/>
    </source>
</evidence>
<keyword evidence="14" id="KW-1185">Reference proteome</keyword>
<dbReference type="eggNOG" id="KOG2525">
    <property type="taxonomic scope" value="Eukaryota"/>
</dbReference>
<keyword evidence="7" id="KW-0547">Nucleotide-binding</keyword>
<dbReference type="GO" id="GO:0046872">
    <property type="term" value="F:metal ion binding"/>
    <property type="evidence" value="ECO:0007669"/>
    <property type="project" value="UniProtKB-KW"/>
</dbReference>
<dbReference type="AlphaFoldDB" id="K3WXR8"/>
<dbReference type="HOGENOM" id="CLU_015869_0_3_1"/>
<evidence type="ECO:0000256" key="2">
    <source>
        <dbReference type="ARBA" id="ARBA00008276"/>
    </source>
</evidence>
<dbReference type="VEuPathDB" id="FungiDB:PYU1_G009748"/>
<dbReference type="Gene3D" id="3.40.1190.10">
    <property type="entry name" value="Mur-like, catalytic domain"/>
    <property type="match status" value="1"/>
</dbReference>
<evidence type="ECO:0000256" key="9">
    <source>
        <dbReference type="ARBA" id="ARBA00022842"/>
    </source>
</evidence>
<keyword evidence="5" id="KW-0436">Ligase</keyword>
<evidence type="ECO:0000256" key="4">
    <source>
        <dbReference type="ARBA" id="ARBA00022563"/>
    </source>
</evidence>
<dbReference type="GO" id="GO:0005829">
    <property type="term" value="C:cytosol"/>
    <property type="evidence" value="ECO:0007669"/>
    <property type="project" value="TreeGrafter"/>
</dbReference>
<protein>
    <recommendedName>
        <fullName evidence="3">tetrahydrofolate synthase</fullName>
        <ecNumber evidence="3">6.3.2.17</ecNumber>
    </recommendedName>
    <alternativeName>
        <fullName evidence="11">Folylpoly-gamma-glutamate synthetase</fullName>
    </alternativeName>
    <alternativeName>
        <fullName evidence="10">Tetrahydrofolylpolyglutamate synthase</fullName>
    </alternativeName>
</protein>
<dbReference type="PROSITE" id="PS01012">
    <property type="entry name" value="FOLYLPOLYGLU_SYNT_2"/>
    <property type="match status" value="1"/>
</dbReference>
<comment type="pathway">
    <text evidence="1">Cofactor biosynthesis; tetrahydrofolylpolyglutamate biosynthesis.</text>
</comment>
<dbReference type="GO" id="GO:0005524">
    <property type="term" value="F:ATP binding"/>
    <property type="evidence" value="ECO:0007669"/>
    <property type="project" value="UniProtKB-KW"/>
</dbReference>
<evidence type="ECO:0000256" key="3">
    <source>
        <dbReference type="ARBA" id="ARBA00013025"/>
    </source>
</evidence>
<evidence type="ECO:0000256" key="10">
    <source>
        <dbReference type="ARBA" id="ARBA00030592"/>
    </source>
</evidence>
<evidence type="ECO:0000313" key="14">
    <source>
        <dbReference type="Proteomes" id="UP000019132"/>
    </source>
</evidence>
<dbReference type="InterPro" id="IPR036565">
    <property type="entry name" value="Mur-like_cat_sf"/>
</dbReference>
<keyword evidence="6" id="KW-0479">Metal-binding</keyword>
<dbReference type="Proteomes" id="UP000019132">
    <property type="component" value="Unassembled WGS sequence"/>
</dbReference>
<dbReference type="PANTHER" id="PTHR11136">
    <property type="entry name" value="FOLYLPOLYGLUTAMATE SYNTHASE-RELATED"/>
    <property type="match status" value="1"/>
</dbReference>
<evidence type="ECO:0000256" key="12">
    <source>
        <dbReference type="ARBA" id="ARBA00047493"/>
    </source>
</evidence>
<dbReference type="NCBIfam" id="TIGR01499">
    <property type="entry name" value="folC"/>
    <property type="match status" value="1"/>
</dbReference>
<reference evidence="13" key="3">
    <citation type="submission" date="2015-02" db="UniProtKB">
        <authorList>
            <consortium name="EnsemblProtists"/>
        </authorList>
    </citation>
    <scope>IDENTIFICATION</scope>
    <source>
        <strain evidence="13">DAOM BR144</strain>
    </source>
</reference>
<dbReference type="GO" id="GO:0005739">
    <property type="term" value="C:mitochondrion"/>
    <property type="evidence" value="ECO:0007669"/>
    <property type="project" value="TreeGrafter"/>
</dbReference>
<evidence type="ECO:0000256" key="1">
    <source>
        <dbReference type="ARBA" id="ARBA00005150"/>
    </source>
</evidence>
<dbReference type="OMA" id="ESLDCCM"/>